<dbReference type="EMBL" id="JAAMPC010000010">
    <property type="protein sequence ID" value="KAG2287062.1"/>
    <property type="molecule type" value="Genomic_DNA"/>
</dbReference>
<dbReference type="InterPro" id="IPR036514">
    <property type="entry name" value="SGNH_hydro_sf"/>
</dbReference>
<gene>
    <name evidence="3" type="ORF">Bca52824_046666</name>
</gene>
<keyword evidence="4" id="KW-1185">Reference proteome</keyword>
<dbReference type="PANTHER" id="PTHR31988">
    <property type="entry name" value="ESTERASE, PUTATIVE (DUF303)-RELATED"/>
    <property type="match status" value="1"/>
</dbReference>
<sequence>MAGRGGVYNDTSKNIIVWDGVIPPECRSNPSILRLTAKLEWEEAKEPLHADIDVNKTNGVGPGMSFANRVVNRFGMVGLVPCSVGGTKLSQWQKGEFLYEETVKRAKAASDTVDVVDASDYKKRLVKFFNDLRSDLQHPNLPIIHVALATGARPYLDVVRKAQLETDLENVNCVDAMGLPLEPDGLHLTTSSQVRLGKMMVDAFLAIRPIPSSAKLFSGLSVLVLFPLFLL</sequence>
<dbReference type="SUPFAM" id="SSF52266">
    <property type="entry name" value="SGNH hydrolase"/>
    <property type="match status" value="1"/>
</dbReference>
<dbReference type="InterPro" id="IPR005181">
    <property type="entry name" value="SASA"/>
</dbReference>
<proteinExistence type="predicted"/>
<dbReference type="AlphaFoldDB" id="A0A8X7RFG7"/>
<evidence type="ECO:0000313" key="4">
    <source>
        <dbReference type="Proteomes" id="UP000886595"/>
    </source>
</evidence>
<accession>A0A8X7RFG7</accession>
<dbReference type="Pfam" id="PF03629">
    <property type="entry name" value="SASA"/>
    <property type="match status" value="1"/>
</dbReference>
<name>A0A8X7RFG7_BRACI</name>
<dbReference type="Proteomes" id="UP000886595">
    <property type="component" value="Unassembled WGS sequence"/>
</dbReference>
<comment type="caution">
    <text evidence="3">The sequence shown here is derived from an EMBL/GenBank/DDBJ whole genome shotgun (WGS) entry which is preliminary data.</text>
</comment>
<dbReference type="InterPro" id="IPR052940">
    <property type="entry name" value="Carb_Esterase_6"/>
</dbReference>
<keyword evidence="1" id="KW-0378">Hydrolase</keyword>
<evidence type="ECO:0000313" key="3">
    <source>
        <dbReference type="EMBL" id="KAG2287062.1"/>
    </source>
</evidence>
<dbReference type="PANTHER" id="PTHR31988:SF28">
    <property type="entry name" value="SIALATE O-ACETYLESTERASE DOMAIN-CONTAINING PROTEIN"/>
    <property type="match status" value="1"/>
</dbReference>
<organism evidence="3 4">
    <name type="scientific">Brassica carinata</name>
    <name type="common">Ethiopian mustard</name>
    <name type="synonym">Abyssinian cabbage</name>
    <dbReference type="NCBI Taxonomy" id="52824"/>
    <lineage>
        <taxon>Eukaryota</taxon>
        <taxon>Viridiplantae</taxon>
        <taxon>Streptophyta</taxon>
        <taxon>Embryophyta</taxon>
        <taxon>Tracheophyta</taxon>
        <taxon>Spermatophyta</taxon>
        <taxon>Magnoliopsida</taxon>
        <taxon>eudicotyledons</taxon>
        <taxon>Gunneridae</taxon>
        <taxon>Pentapetalae</taxon>
        <taxon>rosids</taxon>
        <taxon>malvids</taxon>
        <taxon>Brassicales</taxon>
        <taxon>Brassicaceae</taxon>
        <taxon>Brassiceae</taxon>
        <taxon>Brassica</taxon>
    </lineage>
</organism>
<protein>
    <recommendedName>
        <fullName evidence="2">Sialate O-acetylesterase domain-containing protein</fullName>
    </recommendedName>
</protein>
<dbReference type="GO" id="GO:0016787">
    <property type="term" value="F:hydrolase activity"/>
    <property type="evidence" value="ECO:0007669"/>
    <property type="project" value="UniProtKB-KW"/>
</dbReference>
<dbReference type="Gene3D" id="3.40.50.1110">
    <property type="entry name" value="SGNH hydrolase"/>
    <property type="match status" value="1"/>
</dbReference>
<evidence type="ECO:0000256" key="1">
    <source>
        <dbReference type="ARBA" id="ARBA00022801"/>
    </source>
</evidence>
<reference evidence="3 4" key="1">
    <citation type="submission" date="2020-02" db="EMBL/GenBank/DDBJ databases">
        <authorList>
            <person name="Ma Q."/>
            <person name="Huang Y."/>
            <person name="Song X."/>
            <person name="Pei D."/>
        </authorList>
    </citation>
    <scope>NUCLEOTIDE SEQUENCE [LARGE SCALE GENOMIC DNA]</scope>
    <source>
        <strain evidence="3">Sxm20200214</strain>
        <tissue evidence="3">Leaf</tissue>
    </source>
</reference>
<feature type="domain" description="Sialate O-acetylesterase" evidence="2">
    <location>
        <begin position="1"/>
        <end position="205"/>
    </location>
</feature>
<evidence type="ECO:0000259" key="2">
    <source>
        <dbReference type="Pfam" id="PF03629"/>
    </source>
</evidence>
<dbReference type="OrthoDB" id="42638at2759"/>